<feature type="disulfide bond" evidence="14">
    <location>
        <begin position="35"/>
        <end position="75"/>
    </location>
</feature>
<keyword evidence="11 14" id="KW-1015">Disulfide bond</keyword>
<evidence type="ECO:0000256" key="7">
    <source>
        <dbReference type="ARBA" id="ARBA00022692"/>
    </source>
</evidence>
<dbReference type="GO" id="GO:0005576">
    <property type="term" value="C:extracellular region"/>
    <property type="evidence" value="ECO:0007669"/>
    <property type="project" value="UniProtKB-SubCell"/>
</dbReference>
<comment type="subcellular location">
    <subcellularLocation>
        <location evidence="2">Membrane</location>
        <topology evidence="2">Lipid-anchor</topology>
        <topology evidence="2">GPI-anchor</topology>
    </subcellularLocation>
    <subcellularLocation>
        <location evidence="1">Membrane</location>
        <topology evidence="1">Multi-pass membrane protein</topology>
    </subcellularLocation>
    <subcellularLocation>
        <location evidence="3">Secreted</location>
    </subcellularLocation>
</comment>
<feature type="transmembrane region" description="Helical" evidence="15">
    <location>
        <begin position="103"/>
        <end position="123"/>
    </location>
</feature>
<evidence type="ECO:0000256" key="6">
    <source>
        <dbReference type="ARBA" id="ARBA00022622"/>
    </source>
</evidence>
<gene>
    <name evidence="18" type="ORF">F5Z01DRAFT_696138</name>
</gene>
<keyword evidence="12" id="KW-0449">Lipoprotein</keyword>
<evidence type="ECO:0000256" key="12">
    <source>
        <dbReference type="ARBA" id="ARBA00023288"/>
    </source>
</evidence>
<evidence type="ECO:0000256" key="3">
    <source>
        <dbReference type="ARBA" id="ARBA00004613"/>
    </source>
</evidence>
<feature type="transmembrane region" description="Helical" evidence="15">
    <location>
        <begin position="179"/>
        <end position="202"/>
    </location>
</feature>
<feature type="disulfide bond" evidence="14">
    <location>
        <begin position="39"/>
        <end position="70"/>
    </location>
</feature>
<keyword evidence="14" id="KW-0349">Heme</keyword>
<feature type="chain" id="PRO_5040141422" evidence="16">
    <location>
        <begin position="20"/>
        <end position="472"/>
    </location>
</feature>
<dbReference type="OrthoDB" id="2496787at2759"/>
<dbReference type="RefSeq" id="XP_046113716.1">
    <property type="nucleotide sequence ID" value="XM_046266277.1"/>
</dbReference>
<feature type="disulfide bond" evidence="14">
    <location>
        <begin position="49"/>
        <end position="56"/>
    </location>
</feature>
<sequence>MLLFWMLLLFVATLPTALCQGTPDVAAVLDEYPKCAQGCIVDAFFSGICGPTDWLCICTDQDFQGLAMSCVAKSCTIPETLNTQNITATNCFAPVRDNSHQHVVLTIAMVTMSAVFFSIRFFYKIFLRIGFGLDDYLILASFLVTIPSAYITLAGTTKHGLGRDIWTVSHENINTMLKYFYSSVSLYFLEAGLIKLSFIAFYVRIFPRKPTQRLLWGTFWFTAVWTLVYIIVGIFQCRPIRYFWLQWDGLHEGKCINGNRLAWSHAAINITLDLWMLAIPLWELRSLQLHWKKKVGVAIMFCVGTFVTVVSIMRLKSLVHFAATINATWEIHGISFWSTIEVCVGIACACLPSVRLLLVKLFPVLSGTRRATAYYEDQSGGSAKRSSGRRSRGLAIVIADQERGGSMPSSASSAGETWVDSKRGIVYHQTFTVKYSENDESELRTRRGMVNCHNKSTITALKNSAARISVHY</sequence>
<evidence type="ECO:0000256" key="9">
    <source>
        <dbReference type="ARBA" id="ARBA00022989"/>
    </source>
</evidence>
<reference evidence="18" key="1">
    <citation type="journal article" date="2021" name="IMA Fungus">
        <title>Genomic characterization of three marine fungi, including Emericellopsis atlantica sp. nov. with signatures of a generalist lifestyle and marine biomass degradation.</title>
        <authorList>
            <person name="Hagestad O.C."/>
            <person name="Hou L."/>
            <person name="Andersen J.H."/>
            <person name="Hansen E.H."/>
            <person name="Altermark B."/>
            <person name="Li C."/>
            <person name="Kuhnert E."/>
            <person name="Cox R.J."/>
            <person name="Crous P.W."/>
            <person name="Spatafora J.W."/>
            <person name="Lail K."/>
            <person name="Amirebrahimi M."/>
            <person name="Lipzen A."/>
            <person name="Pangilinan J."/>
            <person name="Andreopoulos W."/>
            <person name="Hayes R.D."/>
            <person name="Ng V."/>
            <person name="Grigoriev I.V."/>
            <person name="Jackson S.A."/>
            <person name="Sutton T.D.S."/>
            <person name="Dobson A.D.W."/>
            <person name="Rama T."/>
        </authorList>
    </citation>
    <scope>NUCLEOTIDE SEQUENCE</scope>
    <source>
        <strain evidence="18">TS7</strain>
    </source>
</reference>
<proteinExistence type="inferred from homology"/>
<dbReference type="Pfam" id="PF05730">
    <property type="entry name" value="CFEM"/>
    <property type="match status" value="1"/>
</dbReference>
<dbReference type="GeneID" id="70297180"/>
<keyword evidence="7 15" id="KW-0812">Transmembrane</keyword>
<keyword evidence="6" id="KW-0336">GPI-anchor</keyword>
<evidence type="ECO:0000256" key="10">
    <source>
        <dbReference type="ARBA" id="ARBA00023136"/>
    </source>
</evidence>
<feature type="transmembrane region" description="Helical" evidence="15">
    <location>
        <begin position="295"/>
        <end position="314"/>
    </location>
</feature>
<comment type="similarity">
    <text evidence="13">Belongs to the SAT4 family.</text>
</comment>
<evidence type="ECO:0000256" key="11">
    <source>
        <dbReference type="ARBA" id="ARBA00023157"/>
    </source>
</evidence>
<evidence type="ECO:0000313" key="19">
    <source>
        <dbReference type="Proteomes" id="UP000887229"/>
    </source>
</evidence>
<keyword evidence="8 16" id="KW-0732">Signal</keyword>
<evidence type="ECO:0000256" key="13">
    <source>
        <dbReference type="ARBA" id="ARBA00038359"/>
    </source>
</evidence>
<dbReference type="PANTHER" id="PTHR33048">
    <property type="entry name" value="PTH11-LIKE INTEGRAL MEMBRANE PROTEIN (AFU_ORTHOLOGUE AFUA_5G11245)"/>
    <property type="match status" value="1"/>
</dbReference>
<dbReference type="InterPro" id="IPR008427">
    <property type="entry name" value="Extracellular_membr_CFEM_dom"/>
</dbReference>
<comment type="caution">
    <text evidence="18">The sequence shown here is derived from an EMBL/GenBank/DDBJ whole genome shotgun (WGS) entry which is preliminary data.</text>
</comment>
<evidence type="ECO:0000259" key="17">
    <source>
        <dbReference type="PROSITE" id="PS52012"/>
    </source>
</evidence>
<keyword evidence="9 15" id="KW-1133">Transmembrane helix</keyword>
<dbReference type="Proteomes" id="UP000887229">
    <property type="component" value="Unassembled WGS sequence"/>
</dbReference>
<evidence type="ECO:0000256" key="8">
    <source>
        <dbReference type="ARBA" id="ARBA00022729"/>
    </source>
</evidence>
<dbReference type="InterPro" id="IPR052337">
    <property type="entry name" value="SAT4-like"/>
</dbReference>
<dbReference type="SMART" id="SM00747">
    <property type="entry name" value="CFEM"/>
    <property type="match status" value="1"/>
</dbReference>
<keyword evidence="5" id="KW-0964">Secreted</keyword>
<evidence type="ECO:0000256" key="15">
    <source>
        <dbReference type="SAM" id="Phobius"/>
    </source>
</evidence>
<evidence type="ECO:0000256" key="2">
    <source>
        <dbReference type="ARBA" id="ARBA00004589"/>
    </source>
</evidence>
<feature type="transmembrane region" description="Helical" evidence="15">
    <location>
        <begin position="214"/>
        <end position="235"/>
    </location>
</feature>
<organism evidence="18 19">
    <name type="scientific">Emericellopsis atlantica</name>
    <dbReference type="NCBI Taxonomy" id="2614577"/>
    <lineage>
        <taxon>Eukaryota</taxon>
        <taxon>Fungi</taxon>
        <taxon>Dikarya</taxon>
        <taxon>Ascomycota</taxon>
        <taxon>Pezizomycotina</taxon>
        <taxon>Sordariomycetes</taxon>
        <taxon>Hypocreomycetidae</taxon>
        <taxon>Hypocreales</taxon>
        <taxon>Bionectriaceae</taxon>
        <taxon>Emericellopsis</taxon>
    </lineage>
</organism>
<protein>
    <submittedName>
        <fullName evidence="18">CFEM domain-containing protein</fullName>
    </submittedName>
</protein>
<keyword evidence="14" id="KW-0479">Metal-binding</keyword>
<feature type="transmembrane region" description="Helical" evidence="15">
    <location>
        <begin position="262"/>
        <end position="283"/>
    </location>
</feature>
<feature type="binding site" description="axial binding residue" evidence="14">
    <location>
        <position position="53"/>
    </location>
    <ligand>
        <name>heme</name>
        <dbReference type="ChEBI" id="CHEBI:30413"/>
    </ligand>
    <ligandPart>
        <name>Fe</name>
        <dbReference type="ChEBI" id="CHEBI:18248"/>
    </ligandPart>
</feature>
<evidence type="ECO:0000256" key="4">
    <source>
        <dbReference type="ARBA" id="ARBA00010031"/>
    </source>
</evidence>
<accession>A0A9P8CK87</accession>
<evidence type="ECO:0000256" key="5">
    <source>
        <dbReference type="ARBA" id="ARBA00022525"/>
    </source>
</evidence>
<dbReference type="InterPro" id="IPR049326">
    <property type="entry name" value="Rhodopsin_dom_fungi"/>
</dbReference>
<dbReference type="EMBL" id="MU251290">
    <property type="protein sequence ID" value="KAG9249792.1"/>
    <property type="molecule type" value="Genomic_DNA"/>
</dbReference>
<keyword evidence="10 15" id="KW-0472">Membrane</keyword>
<keyword evidence="6" id="KW-0325">Glycoprotein</keyword>
<dbReference type="GO" id="GO:0098552">
    <property type="term" value="C:side of membrane"/>
    <property type="evidence" value="ECO:0007669"/>
    <property type="project" value="UniProtKB-KW"/>
</dbReference>
<dbReference type="AlphaFoldDB" id="A0A9P8CK87"/>
<dbReference type="PANTHER" id="PTHR33048:SF143">
    <property type="entry name" value="EXTRACELLULAR MEMBRANE PROTEIN CFEM DOMAIN-CONTAINING PROTEIN-RELATED"/>
    <property type="match status" value="1"/>
</dbReference>
<dbReference type="Pfam" id="PF20684">
    <property type="entry name" value="Fung_rhodopsin"/>
    <property type="match status" value="1"/>
</dbReference>
<dbReference type="PROSITE" id="PS52012">
    <property type="entry name" value="CFEM"/>
    <property type="match status" value="1"/>
</dbReference>
<feature type="transmembrane region" description="Helical" evidence="15">
    <location>
        <begin position="135"/>
        <end position="153"/>
    </location>
</feature>
<comment type="similarity">
    <text evidence="4">Belongs to the RBT5 family.</text>
</comment>
<feature type="transmembrane region" description="Helical" evidence="15">
    <location>
        <begin position="334"/>
        <end position="358"/>
    </location>
</feature>
<evidence type="ECO:0000313" key="18">
    <source>
        <dbReference type="EMBL" id="KAG9249792.1"/>
    </source>
</evidence>
<feature type="signal peptide" evidence="16">
    <location>
        <begin position="1"/>
        <end position="19"/>
    </location>
</feature>
<feature type="disulfide bond" evidence="14">
    <location>
        <begin position="58"/>
        <end position="91"/>
    </location>
</feature>
<evidence type="ECO:0000256" key="14">
    <source>
        <dbReference type="PROSITE-ProRule" id="PRU01356"/>
    </source>
</evidence>
<name>A0A9P8CK87_9HYPO</name>
<dbReference type="GO" id="GO:0046872">
    <property type="term" value="F:metal ion binding"/>
    <property type="evidence" value="ECO:0007669"/>
    <property type="project" value="UniProtKB-UniRule"/>
</dbReference>
<keyword evidence="19" id="KW-1185">Reference proteome</keyword>
<evidence type="ECO:0000256" key="16">
    <source>
        <dbReference type="SAM" id="SignalP"/>
    </source>
</evidence>
<keyword evidence="14" id="KW-0408">Iron</keyword>
<feature type="domain" description="CFEM" evidence="17">
    <location>
        <begin position="8"/>
        <end position="118"/>
    </location>
</feature>
<evidence type="ECO:0000256" key="1">
    <source>
        <dbReference type="ARBA" id="ARBA00004141"/>
    </source>
</evidence>